<dbReference type="Proteomes" id="UP000238825">
    <property type="component" value="Chromosome"/>
</dbReference>
<accession>A0A2S0JZJ9</accession>
<evidence type="ECO:0000256" key="4">
    <source>
        <dbReference type="ARBA" id="ARBA00023125"/>
    </source>
</evidence>
<name>A0A2S0JZJ9_LYSSH</name>
<dbReference type="SMART" id="SM00862">
    <property type="entry name" value="Trans_reg_C"/>
    <property type="match status" value="1"/>
</dbReference>
<dbReference type="Pfam" id="PF00072">
    <property type="entry name" value="Response_reg"/>
    <property type="match status" value="1"/>
</dbReference>
<feature type="domain" description="OmpR/PhoB-type" evidence="9">
    <location>
        <begin position="124"/>
        <end position="222"/>
    </location>
</feature>
<evidence type="ECO:0000313" key="12">
    <source>
        <dbReference type="Proteomes" id="UP000238825"/>
    </source>
</evidence>
<dbReference type="GO" id="GO:0000156">
    <property type="term" value="F:phosphorelay response regulator activity"/>
    <property type="evidence" value="ECO:0007669"/>
    <property type="project" value="TreeGrafter"/>
</dbReference>
<feature type="domain" description="Response regulatory" evidence="8">
    <location>
        <begin position="2"/>
        <end position="116"/>
    </location>
</feature>
<dbReference type="CDD" id="cd00383">
    <property type="entry name" value="trans_reg_C"/>
    <property type="match status" value="1"/>
</dbReference>
<dbReference type="Gene3D" id="3.40.50.2300">
    <property type="match status" value="1"/>
</dbReference>
<evidence type="ECO:0000256" key="5">
    <source>
        <dbReference type="ARBA" id="ARBA00023163"/>
    </source>
</evidence>
<dbReference type="PROSITE" id="PS51755">
    <property type="entry name" value="OMPR_PHOB"/>
    <property type="match status" value="1"/>
</dbReference>
<dbReference type="Gene3D" id="6.10.250.690">
    <property type="match status" value="1"/>
</dbReference>
<feature type="DNA-binding region" description="OmpR/PhoB-type" evidence="7">
    <location>
        <begin position="124"/>
        <end position="222"/>
    </location>
</feature>
<evidence type="ECO:0000256" key="2">
    <source>
        <dbReference type="ARBA" id="ARBA00023012"/>
    </source>
</evidence>
<dbReference type="Pfam" id="PF00486">
    <property type="entry name" value="Trans_reg_C"/>
    <property type="match status" value="1"/>
</dbReference>
<sequence length="226" mass="26028">MKILLAEDDSRLRKNIVHILKKEFHHVASVDNGQDALNNTFSEQYDLVILDWMMPQLSGIAVCQQLRQSGFNGSILMLTAKDDTEDIITGLDSGADDYLVKPFKMEELLARVRALLRRKNKVIEQVVRVDNLTLQVDARTFLLNNTEVELTKNEFLLLEYLFLNKGRVLTREQICIYIWGYDYDVSNNSLDALVKLVRKKIDDGQVKSRIQNVRGIGYKLRESHVS</sequence>
<protein>
    <submittedName>
        <fullName evidence="10">DNA-binding response regulator</fullName>
    </submittedName>
    <submittedName>
        <fullName evidence="11">Winged helix family two component transcriptional regulator</fullName>
    </submittedName>
</protein>
<gene>
    <name evidence="11" type="primary">mprA</name>
    <name evidence="10" type="ORF">LS41612_09950</name>
    <name evidence="11" type="ORF">NCTC10338_02746</name>
</gene>
<keyword evidence="2" id="KW-0902">Two-component regulatory system</keyword>
<dbReference type="SMART" id="SM00448">
    <property type="entry name" value="REC"/>
    <property type="match status" value="1"/>
</dbReference>
<dbReference type="GO" id="GO:0000976">
    <property type="term" value="F:transcription cis-regulatory region binding"/>
    <property type="evidence" value="ECO:0007669"/>
    <property type="project" value="TreeGrafter"/>
</dbReference>
<dbReference type="EMBL" id="UFSZ01000001">
    <property type="protein sequence ID" value="SUV17640.1"/>
    <property type="molecule type" value="Genomic_DNA"/>
</dbReference>
<organism evidence="10 12">
    <name type="scientific">Lysinibacillus sphaericus</name>
    <name type="common">Bacillus sphaericus</name>
    <dbReference type="NCBI Taxonomy" id="1421"/>
    <lineage>
        <taxon>Bacteria</taxon>
        <taxon>Bacillati</taxon>
        <taxon>Bacillota</taxon>
        <taxon>Bacilli</taxon>
        <taxon>Bacillales</taxon>
        <taxon>Bacillaceae</taxon>
        <taxon>Lysinibacillus</taxon>
    </lineage>
</organism>
<dbReference type="GO" id="GO:0032993">
    <property type="term" value="C:protein-DNA complex"/>
    <property type="evidence" value="ECO:0007669"/>
    <property type="project" value="TreeGrafter"/>
</dbReference>
<dbReference type="InterPro" id="IPR039420">
    <property type="entry name" value="WalR-like"/>
</dbReference>
<dbReference type="Proteomes" id="UP000255295">
    <property type="component" value="Unassembled WGS sequence"/>
</dbReference>
<evidence type="ECO:0000259" key="8">
    <source>
        <dbReference type="PROSITE" id="PS50110"/>
    </source>
</evidence>
<dbReference type="InterPro" id="IPR036388">
    <property type="entry name" value="WH-like_DNA-bd_sf"/>
</dbReference>
<dbReference type="PANTHER" id="PTHR48111:SF22">
    <property type="entry name" value="REGULATOR OF RPOS"/>
    <property type="match status" value="1"/>
</dbReference>
<dbReference type="InterPro" id="IPR001867">
    <property type="entry name" value="OmpR/PhoB-type_DNA-bd"/>
</dbReference>
<keyword evidence="1 6" id="KW-0597">Phosphoprotein</keyword>
<dbReference type="EMBL" id="CP019980">
    <property type="protein sequence ID" value="AVK96563.1"/>
    <property type="molecule type" value="Genomic_DNA"/>
</dbReference>
<evidence type="ECO:0000256" key="7">
    <source>
        <dbReference type="PROSITE-ProRule" id="PRU01091"/>
    </source>
</evidence>
<evidence type="ECO:0000313" key="13">
    <source>
        <dbReference type="Proteomes" id="UP000255295"/>
    </source>
</evidence>
<dbReference type="RefSeq" id="WP_024361015.1">
    <property type="nucleotide sequence ID" value="NZ_BJNS01000006.1"/>
</dbReference>
<evidence type="ECO:0000256" key="1">
    <source>
        <dbReference type="ARBA" id="ARBA00022553"/>
    </source>
</evidence>
<proteinExistence type="predicted"/>
<evidence type="ECO:0000256" key="3">
    <source>
        <dbReference type="ARBA" id="ARBA00023015"/>
    </source>
</evidence>
<dbReference type="GO" id="GO:0006355">
    <property type="term" value="P:regulation of DNA-templated transcription"/>
    <property type="evidence" value="ECO:0007669"/>
    <property type="project" value="InterPro"/>
</dbReference>
<evidence type="ECO:0000313" key="11">
    <source>
        <dbReference type="EMBL" id="SUV17640.1"/>
    </source>
</evidence>
<feature type="modified residue" description="4-aspartylphosphate" evidence="6">
    <location>
        <position position="51"/>
    </location>
</feature>
<keyword evidence="3" id="KW-0805">Transcription regulation</keyword>
<dbReference type="GO" id="GO:0005829">
    <property type="term" value="C:cytosol"/>
    <property type="evidence" value="ECO:0007669"/>
    <property type="project" value="TreeGrafter"/>
</dbReference>
<dbReference type="AlphaFoldDB" id="A0A2S0JZJ9"/>
<dbReference type="SUPFAM" id="SSF52172">
    <property type="entry name" value="CheY-like"/>
    <property type="match status" value="1"/>
</dbReference>
<reference evidence="10 12" key="1">
    <citation type="submission" date="2017-03" db="EMBL/GenBank/DDBJ databases">
        <title>The whole genome sequencing and assembly of Lysinibacillus sphaericus DSM 28T strain.</title>
        <authorList>
            <person name="Lee Y.-J."/>
            <person name="Yi H."/>
            <person name="Bahn Y.-S."/>
            <person name="Kim J.F."/>
            <person name="Lee D.-W."/>
        </authorList>
    </citation>
    <scope>NUCLEOTIDE SEQUENCE [LARGE SCALE GENOMIC DNA]</scope>
    <source>
        <strain evidence="10 12">DSM 28</strain>
    </source>
</reference>
<dbReference type="GeneID" id="48276526"/>
<evidence type="ECO:0000313" key="10">
    <source>
        <dbReference type="EMBL" id="AVK96563.1"/>
    </source>
</evidence>
<evidence type="ECO:0000256" key="6">
    <source>
        <dbReference type="PROSITE-ProRule" id="PRU00169"/>
    </source>
</evidence>
<dbReference type="PROSITE" id="PS50110">
    <property type="entry name" value="RESPONSE_REGULATORY"/>
    <property type="match status" value="1"/>
</dbReference>
<dbReference type="InterPro" id="IPR011006">
    <property type="entry name" value="CheY-like_superfamily"/>
</dbReference>
<reference evidence="11 13" key="2">
    <citation type="submission" date="2018-06" db="EMBL/GenBank/DDBJ databases">
        <authorList>
            <consortium name="Pathogen Informatics"/>
            <person name="Doyle S."/>
        </authorList>
    </citation>
    <scope>NUCLEOTIDE SEQUENCE [LARGE SCALE GENOMIC DNA]</scope>
    <source>
        <strain evidence="11 13">NCTC10338</strain>
    </source>
</reference>
<dbReference type="PANTHER" id="PTHR48111">
    <property type="entry name" value="REGULATOR OF RPOS"/>
    <property type="match status" value="1"/>
</dbReference>
<evidence type="ECO:0000259" key="9">
    <source>
        <dbReference type="PROSITE" id="PS51755"/>
    </source>
</evidence>
<dbReference type="Gene3D" id="1.10.10.10">
    <property type="entry name" value="Winged helix-like DNA-binding domain superfamily/Winged helix DNA-binding domain"/>
    <property type="match status" value="1"/>
</dbReference>
<keyword evidence="5" id="KW-0804">Transcription</keyword>
<keyword evidence="4 7" id="KW-0238">DNA-binding</keyword>
<dbReference type="InterPro" id="IPR001789">
    <property type="entry name" value="Sig_transdc_resp-reg_receiver"/>
</dbReference>